<dbReference type="Gene3D" id="3.30.300.30">
    <property type="match status" value="1"/>
</dbReference>
<dbReference type="EMBL" id="AZBU02000006">
    <property type="protein sequence ID" value="TKR72672.1"/>
    <property type="molecule type" value="Genomic_DNA"/>
</dbReference>
<reference evidence="25 26" key="2">
    <citation type="journal article" date="2019" name="G3 (Bethesda)">
        <title>Hybrid Assembly of the Genome of the Entomopathogenic Nematode Steinernema carpocapsae Identifies the X-Chromosome.</title>
        <authorList>
            <person name="Serra L."/>
            <person name="Macchietto M."/>
            <person name="Macias-Munoz A."/>
            <person name="McGill C.J."/>
            <person name="Rodriguez I.M."/>
            <person name="Rodriguez B."/>
            <person name="Murad R."/>
            <person name="Mortazavi A."/>
        </authorList>
    </citation>
    <scope>NUCLEOTIDE SEQUENCE [LARGE SCALE GENOMIC DNA]</scope>
    <source>
        <strain evidence="25 26">ALL</strain>
    </source>
</reference>
<evidence type="ECO:0000256" key="10">
    <source>
        <dbReference type="ARBA" id="ARBA00022989"/>
    </source>
</evidence>
<evidence type="ECO:0000256" key="18">
    <source>
        <dbReference type="ARBA" id="ARBA00048666"/>
    </source>
</evidence>
<evidence type="ECO:0000256" key="1">
    <source>
        <dbReference type="ARBA" id="ARBA00004651"/>
    </source>
</evidence>
<accession>A0A4U5MT56</accession>
<evidence type="ECO:0000256" key="22">
    <source>
        <dbReference type="SAM" id="Phobius"/>
    </source>
</evidence>
<dbReference type="InterPro" id="IPR000873">
    <property type="entry name" value="AMP-dep_synth/lig_dom"/>
</dbReference>
<keyword evidence="10 22" id="KW-1133">Transmembrane helix</keyword>
<feature type="domain" description="AMP-binding enzyme C-terminal" evidence="24">
    <location>
        <begin position="520"/>
        <end position="598"/>
    </location>
</feature>
<keyword evidence="13" id="KW-0576">Peroxisome</keyword>
<comment type="similarity">
    <text evidence="2">Belongs to the ATP-dependent AMP-binding enzyme family.</text>
</comment>
<dbReference type="PANTHER" id="PTHR43107">
    <property type="entry name" value="LONG-CHAIN FATTY ACID TRANSPORT PROTEIN"/>
    <property type="match status" value="1"/>
</dbReference>
<protein>
    <recommendedName>
        <fullName evidence="20">Very long-chain fatty acid transport protein</fullName>
        <ecNumber evidence="14">6.2.1.3</ecNumber>
    </recommendedName>
    <alternativeName>
        <fullName evidence="16">Long-chain-fatty-acid--CoA ligase</fullName>
    </alternativeName>
    <alternativeName>
        <fullName evidence="21">Very-long-chain acyl-CoA synthetase</fullName>
    </alternativeName>
</protein>
<keyword evidence="8" id="KW-0276">Fatty acid metabolism</keyword>
<comment type="catalytic activity">
    <reaction evidence="18">
        <text>tetracosanoate + ATP + CoA = tetracosanoyl-CoA + AMP + diphosphate</text>
        <dbReference type="Rhea" id="RHEA:33639"/>
        <dbReference type="ChEBI" id="CHEBI:30616"/>
        <dbReference type="ChEBI" id="CHEBI:31014"/>
        <dbReference type="ChEBI" id="CHEBI:33019"/>
        <dbReference type="ChEBI" id="CHEBI:57287"/>
        <dbReference type="ChEBI" id="CHEBI:65052"/>
        <dbReference type="ChEBI" id="CHEBI:456215"/>
    </reaction>
    <physiologicalReaction direction="left-to-right" evidence="18">
        <dbReference type="Rhea" id="RHEA:33640"/>
    </physiologicalReaction>
</comment>
<name>A0A4U5MT56_STECR</name>
<evidence type="ECO:0000256" key="11">
    <source>
        <dbReference type="ARBA" id="ARBA00023055"/>
    </source>
</evidence>
<keyword evidence="9" id="KW-0067">ATP-binding</keyword>
<dbReference type="FunFam" id="3.30.300.30:FF:000002">
    <property type="entry name" value="Long-chain fatty acid transport protein 1"/>
    <property type="match status" value="1"/>
</dbReference>
<evidence type="ECO:0000256" key="4">
    <source>
        <dbReference type="ARBA" id="ARBA00022475"/>
    </source>
</evidence>
<organism evidence="25 26">
    <name type="scientific">Steinernema carpocapsae</name>
    <name type="common">Entomopathogenic nematode</name>
    <dbReference type="NCBI Taxonomy" id="34508"/>
    <lineage>
        <taxon>Eukaryota</taxon>
        <taxon>Metazoa</taxon>
        <taxon>Ecdysozoa</taxon>
        <taxon>Nematoda</taxon>
        <taxon>Chromadorea</taxon>
        <taxon>Rhabditida</taxon>
        <taxon>Tylenchina</taxon>
        <taxon>Panagrolaimomorpha</taxon>
        <taxon>Strongyloidoidea</taxon>
        <taxon>Steinernematidae</taxon>
        <taxon>Steinernema</taxon>
    </lineage>
</organism>
<evidence type="ECO:0000256" key="5">
    <source>
        <dbReference type="ARBA" id="ARBA00022598"/>
    </source>
</evidence>
<keyword evidence="26" id="KW-1185">Reference proteome</keyword>
<dbReference type="GO" id="GO:0005886">
    <property type="term" value="C:plasma membrane"/>
    <property type="evidence" value="ECO:0007669"/>
    <property type="project" value="UniProtKB-SubCell"/>
</dbReference>
<evidence type="ECO:0000256" key="6">
    <source>
        <dbReference type="ARBA" id="ARBA00022692"/>
    </source>
</evidence>
<dbReference type="OrthoDB" id="288590at2759"/>
<feature type="transmembrane region" description="Helical" evidence="22">
    <location>
        <begin position="286"/>
        <end position="308"/>
    </location>
</feature>
<keyword evidence="11" id="KW-0445">Lipid transport</keyword>
<evidence type="ECO:0000259" key="23">
    <source>
        <dbReference type="Pfam" id="PF00501"/>
    </source>
</evidence>
<dbReference type="FunFam" id="3.40.50.12780:FF:000019">
    <property type="entry name" value="Long-chain fatty acid transporter"/>
    <property type="match status" value="1"/>
</dbReference>
<evidence type="ECO:0000256" key="3">
    <source>
        <dbReference type="ARBA" id="ARBA00022448"/>
    </source>
</evidence>
<evidence type="ECO:0000259" key="24">
    <source>
        <dbReference type="Pfam" id="PF13193"/>
    </source>
</evidence>
<dbReference type="InterPro" id="IPR045851">
    <property type="entry name" value="AMP-bd_C_sf"/>
</dbReference>
<dbReference type="GO" id="GO:0005789">
    <property type="term" value="C:endoplasmic reticulum membrane"/>
    <property type="evidence" value="ECO:0007669"/>
    <property type="project" value="TreeGrafter"/>
</dbReference>
<dbReference type="InterPro" id="IPR042099">
    <property type="entry name" value="ANL_N_sf"/>
</dbReference>
<evidence type="ECO:0000256" key="17">
    <source>
        <dbReference type="ARBA" id="ARBA00046271"/>
    </source>
</evidence>
<evidence type="ECO:0000256" key="12">
    <source>
        <dbReference type="ARBA" id="ARBA00023136"/>
    </source>
</evidence>
<evidence type="ECO:0000256" key="14">
    <source>
        <dbReference type="ARBA" id="ARBA00026121"/>
    </source>
</evidence>
<reference evidence="25 26" key="1">
    <citation type="journal article" date="2015" name="Genome Biol.">
        <title>Comparative genomics of Steinernema reveals deeply conserved gene regulatory networks.</title>
        <authorList>
            <person name="Dillman A.R."/>
            <person name="Macchietto M."/>
            <person name="Porter C.F."/>
            <person name="Rogers A."/>
            <person name="Williams B."/>
            <person name="Antoshechkin I."/>
            <person name="Lee M.M."/>
            <person name="Goodwin Z."/>
            <person name="Lu X."/>
            <person name="Lewis E.E."/>
            <person name="Goodrich-Blair H."/>
            <person name="Stock S.P."/>
            <person name="Adams B.J."/>
            <person name="Sternberg P.W."/>
            <person name="Mortazavi A."/>
        </authorList>
    </citation>
    <scope>NUCLEOTIDE SEQUENCE [LARGE SCALE GENOMIC DNA]</scope>
    <source>
        <strain evidence="25 26">ALL</strain>
    </source>
</reference>
<evidence type="ECO:0000256" key="8">
    <source>
        <dbReference type="ARBA" id="ARBA00022832"/>
    </source>
</evidence>
<comment type="catalytic activity">
    <reaction evidence="15">
        <text>a very long-chain fatty acid + ATP + CoA = a very long-chain fatty acyl-CoA + AMP + diphosphate</text>
        <dbReference type="Rhea" id="RHEA:54536"/>
        <dbReference type="ChEBI" id="CHEBI:30616"/>
        <dbReference type="ChEBI" id="CHEBI:33019"/>
        <dbReference type="ChEBI" id="CHEBI:57287"/>
        <dbReference type="ChEBI" id="CHEBI:58950"/>
        <dbReference type="ChEBI" id="CHEBI:138261"/>
        <dbReference type="ChEBI" id="CHEBI:456215"/>
    </reaction>
    <physiologicalReaction direction="left-to-right" evidence="15">
        <dbReference type="Rhea" id="RHEA:54537"/>
    </physiologicalReaction>
</comment>
<dbReference type="Pfam" id="PF00501">
    <property type="entry name" value="AMP-binding"/>
    <property type="match status" value="1"/>
</dbReference>
<dbReference type="GO" id="GO:0005778">
    <property type="term" value="C:peroxisomal membrane"/>
    <property type="evidence" value="ECO:0007669"/>
    <property type="project" value="UniProtKB-SubCell"/>
</dbReference>
<keyword evidence="5" id="KW-0436">Ligase</keyword>
<keyword evidence="3" id="KW-0813">Transport</keyword>
<dbReference type="Gene3D" id="3.40.50.12780">
    <property type="entry name" value="N-terminal domain of ligase-like"/>
    <property type="match status" value="1"/>
</dbReference>
<gene>
    <name evidence="25" type="ORF">L596_020085</name>
</gene>
<evidence type="ECO:0000313" key="26">
    <source>
        <dbReference type="Proteomes" id="UP000298663"/>
    </source>
</evidence>
<dbReference type="STRING" id="34508.A0A4U5MT56"/>
<dbReference type="GO" id="GO:0004467">
    <property type="term" value="F:long-chain fatty acid-CoA ligase activity"/>
    <property type="evidence" value="ECO:0007669"/>
    <property type="project" value="UniProtKB-EC"/>
</dbReference>
<comment type="function">
    <text evidence="19">Acyl-CoA synthetase required for both the import of long chain fatty acids (LCFAs) (C14-C18) and the activation very long chain fatty acids (VLCFAs) (C20-C26) by esterification of the fatty acids into metabolically active CoA-thioesters for subsequent degradation or incorporation into phospholipids. The transport and fatty acyl-CoA synthetase activities are genetically separable and are thus independent activities. Esterifies VLCFAs in the peroxisome matrix. The VLCFAs are actively transported into peroxisomes by a PXA1-PXA2 heterodimeric transporter in the peroxisomal membrane.</text>
</comment>
<keyword evidence="8" id="KW-0443">Lipid metabolism</keyword>
<dbReference type="PANTHER" id="PTHR43107:SF15">
    <property type="entry name" value="FATTY ACID TRANSPORT PROTEIN 3, ISOFORM A"/>
    <property type="match status" value="1"/>
</dbReference>
<proteinExistence type="inferred from homology"/>
<dbReference type="Proteomes" id="UP000298663">
    <property type="component" value="Unassembled WGS sequence"/>
</dbReference>
<dbReference type="SUPFAM" id="SSF56801">
    <property type="entry name" value="Acetyl-CoA synthetase-like"/>
    <property type="match status" value="1"/>
</dbReference>
<keyword evidence="4" id="KW-1003">Cell membrane</keyword>
<dbReference type="InterPro" id="IPR025110">
    <property type="entry name" value="AMP-bd_C"/>
</dbReference>
<evidence type="ECO:0000256" key="2">
    <source>
        <dbReference type="ARBA" id="ARBA00006432"/>
    </source>
</evidence>
<sequence>MDLVRNPRLHLAALSAALWNSGATKWTWFWVLLGYAAVRFLTNKTVHRCFKTLPRDLKGVKVLIRIKYLTIKAQRSNRPVPDYLVDLSKKHPEKEAIVEVDTGRRFTFKELNELVNRYANYFQSLGYRKGDVIALYLDNSADYIALWVGLSKLGVVTAWINSNLKLEPLGHSIKVSKCKAVLTNLQLSETYKNAVAKDVVPKDLKVFLLDGEEGLSSEIKGASIGEPTVEDKPSFHDVLCYVYTSGTTGNPKPAVIRHSRYFFFASATTVGFDVKPNDRFYTTMPLYHAAAGVMAAGQMVLYGTTLILRKKFSARKFWIDAFHFDATASHYIGEICRYLLVQPENPEEKKHKIRVIFGNGLRPALYDEFKRRFEIPFVMEGYGSTEGNSNIANVDCRPGACGFMPIVPFLRPILPLRFVKVDTETGEIIRGPDGLCVPCEPGDTGEAVGRIRKNDPISHFEGYLNKEDTAKKVLYDVFKKGDSFFSSGDILHWDEFGYLFFKDRRGDTYRWKGENVSTTEVEHILQPVMAVEDASVYGVEVPGHEGRAGMAAVVLKDGYDLQDFMAEISKRLSDNLASYAIPVFFRICREIDRTGTFKISKAKLQKEGFDLELTGEDKVFYWNGSQKRYEDMDAKMQDDIVKGVYTKI</sequence>
<keyword evidence="7" id="KW-0547">Nucleotide-binding</keyword>
<dbReference type="GO" id="GO:0044539">
    <property type="term" value="P:long-chain fatty acid import into cell"/>
    <property type="evidence" value="ECO:0007669"/>
    <property type="project" value="TreeGrafter"/>
</dbReference>
<dbReference type="Pfam" id="PF13193">
    <property type="entry name" value="AMP-binding_C"/>
    <property type="match status" value="1"/>
</dbReference>
<dbReference type="GO" id="GO:0005524">
    <property type="term" value="F:ATP binding"/>
    <property type="evidence" value="ECO:0007669"/>
    <property type="project" value="UniProtKB-KW"/>
</dbReference>
<dbReference type="InterPro" id="IPR020845">
    <property type="entry name" value="AMP-binding_CS"/>
</dbReference>
<evidence type="ECO:0000256" key="15">
    <source>
        <dbReference type="ARBA" id="ARBA00036527"/>
    </source>
</evidence>
<evidence type="ECO:0000256" key="20">
    <source>
        <dbReference type="ARBA" id="ARBA00068795"/>
    </source>
</evidence>
<evidence type="ECO:0000256" key="21">
    <source>
        <dbReference type="ARBA" id="ARBA00078285"/>
    </source>
</evidence>
<evidence type="ECO:0000256" key="19">
    <source>
        <dbReference type="ARBA" id="ARBA00060276"/>
    </source>
</evidence>
<comment type="subcellular location">
    <subcellularLocation>
        <location evidence="1">Cell membrane</location>
        <topology evidence="1">Multi-pass membrane protein</topology>
    </subcellularLocation>
    <subcellularLocation>
        <location evidence="17">Peroxisome membrane</location>
    </subcellularLocation>
</comment>
<dbReference type="PROSITE" id="PS00455">
    <property type="entry name" value="AMP_BINDING"/>
    <property type="match status" value="1"/>
</dbReference>
<feature type="domain" description="AMP-dependent synthetase/ligase" evidence="23">
    <location>
        <begin position="89"/>
        <end position="429"/>
    </location>
</feature>
<dbReference type="EC" id="6.2.1.3" evidence="14"/>
<evidence type="ECO:0000256" key="7">
    <source>
        <dbReference type="ARBA" id="ARBA00022741"/>
    </source>
</evidence>
<keyword evidence="6 22" id="KW-0812">Transmembrane</keyword>
<evidence type="ECO:0000256" key="13">
    <source>
        <dbReference type="ARBA" id="ARBA00023140"/>
    </source>
</evidence>
<evidence type="ECO:0000256" key="16">
    <source>
        <dbReference type="ARBA" id="ARBA00041297"/>
    </source>
</evidence>
<evidence type="ECO:0000313" key="25">
    <source>
        <dbReference type="EMBL" id="TKR72672.1"/>
    </source>
</evidence>
<dbReference type="GO" id="GO:0005324">
    <property type="term" value="F:long-chain fatty acid transmembrane transporter activity"/>
    <property type="evidence" value="ECO:0007669"/>
    <property type="project" value="TreeGrafter"/>
</dbReference>
<evidence type="ECO:0000256" key="9">
    <source>
        <dbReference type="ARBA" id="ARBA00022840"/>
    </source>
</evidence>
<comment type="caution">
    <text evidence="25">The sequence shown here is derived from an EMBL/GenBank/DDBJ whole genome shotgun (WGS) entry which is preliminary data.</text>
</comment>
<keyword evidence="12 22" id="KW-0472">Membrane</keyword>
<dbReference type="AlphaFoldDB" id="A0A4U5MT56"/>